<keyword evidence="8" id="KW-0472">Membrane</keyword>
<comment type="similarity">
    <text evidence="3">Belongs to the FliM family.</text>
</comment>
<dbReference type="InterPro" id="IPR036429">
    <property type="entry name" value="SpoA-like_sf"/>
</dbReference>
<dbReference type="GO" id="GO:0050918">
    <property type="term" value="P:positive chemotaxis"/>
    <property type="evidence" value="ECO:0007669"/>
    <property type="project" value="TreeGrafter"/>
</dbReference>
<evidence type="ECO:0000256" key="7">
    <source>
        <dbReference type="ARBA" id="ARBA00022779"/>
    </source>
</evidence>
<dbReference type="PIRSF" id="PIRSF002888">
    <property type="entry name" value="FliM"/>
    <property type="match status" value="1"/>
</dbReference>
<dbReference type="PANTHER" id="PTHR30034">
    <property type="entry name" value="FLAGELLAR MOTOR SWITCH PROTEIN FLIM"/>
    <property type="match status" value="1"/>
</dbReference>
<evidence type="ECO:0000256" key="2">
    <source>
        <dbReference type="ARBA" id="ARBA00004202"/>
    </source>
</evidence>
<dbReference type="GO" id="GO:0005886">
    <property type="term" value="C:plasma membrane"/>
    <property type="evidence" value="ECO:0007669"/>
    <property type="project" value="UniProtKB-SubCell"/>
</dbReference>
<protein>
    <recommendedName>
        <fullName evidence="4 10">Flagellar motor switch protein FliM</fullName>
    </recommendedName>
</protein>
<dbReference type="PRINTS" id="PR00955">
    <property type="entry name" value="FLGMOTORFLIM"/>
</dbReference>
<evidence type="ECO:0000259" key="11">
    <source>
        <dbReference type="Pfam" id="PF01052"/>
    </source>
</evidence>
<feature type="domain" description="Flagellar motor switch protein FliN-like C-terminal" evidence="11">
    <location>
        <begin position="254"/>
        <end position="323"/>
    </location>
</feature>
<dbReference type="Gene3D" id="3.40.1550.10">
    <property type="entry name" value="CheC-like"/>
    <property type="match status" value="1"/>
</dbReference>
<evidence type="ECO:0000256" key="1">
    <source>
        <dbReference type="ARBA" id="ARBA00004117"/>
    </source>
</evidence>
<dbReference type="RefSeq" id="WP_282200745.1">
    <property type="nucleotide sequence ID" value="NZ_BOQE01000001.1"/>
</dbReference>
<keyword evidence="12" id="KW-0966">Cell projection</keyword>
<dbReference type="Gene3D" id="2.30.330.10">
    <property type="entry name" value="SpoA-like"/>
    <property type="match status" value="1"/>
</dbReference>
<name>A0AAV4LJ40_9BACL</name>
<dbReference type="GO" id="GO:0003774">
    <property type="term" value="F:cytoskeletal motor activity"/>
    <property type="evidence" value="ECO:0007669"/>
    <property type="project" value="InterPro"/>
</dbReference>
<keyword evidence="12" id="KW-0282">Flagellum</keyword>
<dbReference type="GO" id="GO:0071978">
    <property type="term" value="P:bacterial-type flagellum-dependent swarming motility"/>
    <property type="evidence" value="ECO:0007669"/>
    <property type="project" value="TreeGrafter"/>
</dbReference>
<proteinExistence type="inferred from homology"/>
<evidence type="ECO:0000256" key="6">
    <source>
        <dbReference type="ARBA" id="ARBA00022500"/>
    </source>
</evidence>
<dbReference type="Pfam" id="PF02154">
    <property type="entry name" value="FliM"/>
    <property type="match status" value="1"/>
</dbReference>
<dbReference type="SUPFAM" id="SSF103039">
    <property type="entry name" value="CheC-like"/>
    <property type="match status" value="1"/>
</dbReference>
<reference evidence="12" key="1">
    <citation type="journal article" date="2023" name="Int. J. Syst. Evol. Microbiol.">
        <title>Collibacillus ludicampi gen. nov., sp. nov., a new soil bacterium of the family Alicyclobacillaceae.</title>
        <authorList>
            <person name="Jojima T."/>
            <person name="Ioku Y."/>
            <person name="Fukuta Y."/>
            <person name="Shirasaka N."/>
            <person name="Matsumura Y."/>
            <person name="Mori M."/>
        </authorList>
    </citation>
    <scope>NUCLEOTIDE SEQUENCE</scope>
    <source>
        <strain evidence="12">TP075</strain>
    </source>
</reference>
<evidence type="ECO:0000256" key="5">
    <source>
        <dbReference type="ARBA" id="ARBA00022475"/>
    </source>
</evidence>
<keyword evidence="9" id="KW-0975">Bacterial flagellum</keyword>
<evidence type="ECO:0000256" key="10">
    <source>
        <dbReference type="NCBIfam" id="TIGR01397"/>
    </source>
</evidence>
<dbReference type="InterPro" id="IPR001689">
    <property type="entry name" value="Flag_FliM"/>
</dbReference>
<dbReference type="PANTHER" id="PTHR30034:SF6">
    <property type="entry name" value="YOP PROTEINS TRANSLOCATION PROTEIN Q"/>
    <property type="match status" value="1"/>
</dbReference>
<evidence type="ECO:0000256" key="3">
    <source>
        <dbReference type="ARBA" id="ARBA00011049"/>
    </source>
</evidence>
<dbReference type="SUPFAM" id="SSF101801">
    <property type="entry name" value="Surface presentation of antigens (SPOA)"/>
    <property type="match status" value="1"/>
</dbReference>
<accession>A0AAV4LJ40</accession>
<keyword evidence="13" id="KW-1185">Reference proteome</keyword>
<keyword evidence="5" id="KW-1003">Cell membrane</keyword>
<sequence length="331" mass="36864">MSDILSQSEIDALLSALKSGEVSPEEIRRDDEEKRVKTYDFKRAMRFSKDQIRSLSRIFENFSRSLTTYFSGQLRTFVQIQVISVEQLPYEEFIRSIPKMTILNVLHVHPLDGKFIMEFNPNIAYAMLERLLGGTGTGTSEARALTEIESTILERVFSGCLPSFQEAWKGIAEIVLEMEQLEVNPQFLQIVTPNETVAVVSLSMKIGDTSGMINICMPHVVLEPIMPKLSAHYWLDTKRSEIDMNQVRSLRSNVARAPVPIIAELGTSTITVGELLGLAVGDVITLDQSVGTKIQVKVGGRVKFLGQPGTYKGRIAVQIAKIVEEGDNVSE</sequence>
<dbReference type="GO" id="GO:0009425">
    <property type="term" value="C:bacterial-type flagellum basal body"/>
    <property type="evidence" value="ECO:0007669"/>
    <property type="project" value="UniProtKB-SubCell"/>
</dbReference>
<evidence type="ECO:0000256" key="4">
    <source>
        <dbReference type="ARBA" id="ARBA00021898"/>
    </source>
</evidence>
<dbReference type="CDD" id="cd17908">
    <property type="entry name" value="FliM"/>
    <property type="match status" value="1"/>
</dbReference>
<keyword evidence="6" id="KW-0145">Chemotaxis</keyword>
<dbReference type="AlphaFoldDB" id="A0AAV4LJ40"/>
<dbReference type="NCBIfam" id="TIGR01397">
    <property type="entry name" value="fliM_switch"/>
    <property type="match status" value="1"/>
</dbReference>
<evidence type="ECO:0000256" key="9">
    <source>
        <dbReference type="ARBA" id="ARBA00023143"/>
    </source>
</evidence>
<dbReference type="Proteomes" id="UP001057291">
    <property type="component" value="Unassembled WGS sequence"/>
</dbReference>
<comment type="subcellular location">
    <subcellularLocation>
        <location evidence="1">Bacterial flagellum basal body</location>
    </subcellularLocation>
    <subcellularLocation>
        <location evidence="2">Cell membrane</location>
        <topology evidence="2">Peripheral membrane protein</topology>
    </subcellularLocation>
</comment>
<evidence type="ECO:0000313" key="13">
    <source>
        <dbReference type="Proteomes" id="UP001057291"/>
    </source>
</evidence>
<keyword evidence="12" id="KW-0969">Cilium</keyword>
<evidence type="ECO:0000313" key="12">
    <source>
        <dbReference type="EMBL" id="GIM47809.1"/>
    </source>
</evidence>
<evidence type="ECO:0000256" key="8">
    <source>
        <dbReference type="ARBA" id="ARBA00023136"/>
    </source>
</evidence>
<comment type="caution">
    <text evidence="12">The sequence shown here is derived from an EMBL/GenBank/DDBJ whole genome shotgun (WGS) entry which is preliminary data.</text>
</comment>
<dbReference type="InterPro" id="IPR001543">
    <property type="entry name" value="FliN-like_C"/>
</dbReference>
<organism evidence="12 13">
    <name type="scientific">Collibacillus ludicampi</name>
    <dbReference type="NCBI Taxonomy" id="2771369"/>
    <lineage>
        <taxon>Bacteria</taxon>
        <taxon>Bacillati</taxon>
        <taxon>Bacillota</taxon>
        <taxon>Bacilli</taxon>
        <taxon>Bacillales</taxon>
        <taxon>Alicyclobacillaceae</taxon>
        <taxon>Collibacillus</taxon>
    </lineage>
</organism>
<keyword evidence="7" id="KW-0283">Flagellar rotation</keyword>
<dbReference type="Pfam" id="PF01052">
    <property type="entry name" value="FliMN_C"/>
    <property type="match status" value="1"/>
</dbReference>
<gene>
    <name evidence="12" type="primary">fliM</name>
    <name evidence="12" type="ORF">DNHGIG_33580</name>
</gene>
<dbReference type="EMBL" id="BOQE01000001">
    <property type="protein sequence ID" value="GIM47809.1"/>
    <property type="molecule type" value="Genomic_DNA"/>
</dbReference>
<dbReference type="InterPro" id="IPR028976">
    <property type="entry name" value="CheC-like_sf"/>
</dbReference>